<dbReference type="AlphaFoldDB" id="A0A6A5S2A2"/>
<organism evidence="1 2">
    <name type="scientific">Didymella exigua CBS 183.55</name>
    <dbReference type="NCBI Taxonomy" id="1150837"/>
    <lineage>
        <taxon>Eukaryota</taxon>
        <taxon>Fungi</taxon>
        <taxon>Dikarya</taxon>
        <taxon>Ascomycota</taxon>
        <taxon>Pezizomycotina</taxon>
        <taxon>Dothideomycetes</taxon>
        <taxon>Pleosporomycetidae</taxon>
        <taxon>Pleosporales</taxon>
        <taxon>Pleosporineae</taxon>
        <taxon>Didymellaceae</taxon>
        <taxon>Didymella</taxon>
    </lineage>
</organism>
<dbReference type="Proteomes" id="UP000800082">
    <property type="component" value="Unassembled WGS sequence"/>
</dbReference>
<evidence type="ECO:0000313" key="2">
    <source>
        <dbReference type="Proteomes" id="UP000800082"/>
    </source>
</evidence>
<evidence type="ECO:0000313" key="1">
    <source>
        <dbReference type="EMBL" id="KAF1932636.1"/>
    </source>
</evidence>
<proteinExistence type="predicted"/>
<dbReference type="GeneID" id="54355394"/>
<sequence>MFGEIALAVLTKVNYQTAVYSFCGSFISISDATTSVTVTQTSFTPITTTVAWCPIRNSCCDLQTGNRSFQIRTKIPLATSTATLTATVTQASPTITAFSIVTETTTTQATTTITITLPGTLDASCNSTVYGAFRSCSNSVGGCSYTAAEGIGFCAQDVSCSGPASWTTSSDCAGAQICAVDACCGAQDICMNLQCDDPARMLIKQRRQADD</sequence>
<name>A0A6A5S2A2_9PLEO</name>
<dbReference type="OrthoDB" id="5596743at2759"/>
<dbReference type="RefSeq" id="XP_033452884.1">
    <property type="nucleotide sequence ID" value="XM_033597727.1"/>
</dbReference>
<keyword evidence="2" id="KW-1185">Reference proteome</keyword>
<reference evidence="1" key="1">
    <citation type="journal article" date="2020" name="Stud. Mycol.">
        <title>101 Dothideomycetes genomes: a test case for predicting lifestyles and emergence of pathogens.</title>
        <authorList>
            <person name="Haridas S."/>
            <person name="Albert R."/>
            <person name="Binder M."/>
            <person name="Bloem J."/>
            <person name="Labutti K."/>
            <person name="Salamov A."/>
            <person name="Andreopoulos B."/>
            <person name="Baker S."/>
            <person name="Barry K."/>
            <person name="Bills G."/>
            <person name="Bluhm B."/>
            <person name="Cannon C."/>
            <person name="Castanera R."/>
            <person name="Culley D."/>
            <person name="Daum C."/>
            <person name="Ezra D."/>
            <person name="Gonzalez J."/>
            <person name="Henrissat B."/>
            <person name="Kuo A."/>
            <person name="Liang C."/>
            <person name="Lipzen A."/>
            <person name="Lutzoni F."/>
            <person name="Magnuson J."/>
            <person name="Mondo S."/>
            <person name="Nolan M."/>
            <person name="Ohm R."/>
            <person name="Pangilinan J."/>
            <person name="Park H.-J."/>
            <person name="Ramirez L."/>
            <person name="Alfaro M."/>
            <person name="Sun H."/>
            <person name="Tritt A."/>
            <person name="Yoshinaga Y."/>
            <person name="Zwiers L.-H."/>
            <person name="Turgeon B."/>
            <person name="Goodwin S."/>
            <person name="Spatafora J."/>
            <person name="Crous P."/>
            <person name="Grigoriev I."/>
        </authorList>
    </citation>
    <scope>NUCLEOTIDE SEQUENCE</scope>
    <source>
        <strain evidence="1">CBS 183.55</strain>
    </source>
</reference>
<gene>
    <name evidence="1" type="ORF">M421DRAFT_89011</name>
</gene>
<accession>A0A6A5S2A2</accession>
<dbReference type="EMBL" id="ML978958">
    <property type="protein sequence ID" value="KAF1932636.1"/>
    <property type="molecule type" value="Genomic_DNA"/>
</dbReference>
<protein>
    <submittedName>
        <fullName evidence="1">Uncharacterized protein</fullName>
    </submittedName>
</protein>